<name>A0A316ABP9_9ACTN</name>
<dbReference type="InterPro" id="IPR016032">
    <property type="entry name" value="Sig_transdc_resp-reg_C-effctor"/>
</dbReference>
<dbReference type="PROSITE" id="PS00622">
    <property type="entry name" value="HTH_LUXR_1"/>
    <property type="match status" value="1"/>
</dbReference>
<feature type="domain" description="HTH luxR-type" evidence="2">
    <location>
        <begin position="130"/>
        <end position="200"/>
    </location>
</feature>
<dbReference type="Proteomes" id="UP000245469">
    <property type="component" value="Unassembled WGS sequence"/>
</dbReference>
<dbReference type="Gene3D" id="3.40.50.2300">
    <property type="match status" value="1"/>
</dbReference>
<accession>A0A316ABP9</accession>
<dbReference type="RefSeq" id="WP_109773220.1">
    <property type="nucleotide sequence ID" value="NZ_QGDQ01000004.1"/>
</dbReference>
<evidence type="ECO:0000313" key="4">
    <source>
        <dbReference type="Proteomes" id="UP000245469"/>
    </source>
</evidence>
<dbReference type="AlphaFoldDB" id="A0A316ABP9"/>
<keyword evidence="4" id="KW-1185">Reference proteome</keyword>
<dbReference type="PANTHER" id="PTHR43214">
    <property type="entry name" value="TWO-COMPONENT RESPONSE REGULATOR"/>
    <property type="match status" value="1"/>
</dbReference>
<evidence type="ECO:0000313" key="3">
    <source>
        <dbReference type="EMBL" id="PWJ55133.1"/>
    </source>
</evidence>
<dbReference type="Pfam" id="PF00196">
    <property type="entry name" value="GerE"/>
    <property type="match status" value="1"/>
</dbReference>
<protein>
    <submittedName>
        <fullName evidence="3">DNA-binding NarL/FixJ family response regulator</fullName>
    </submittedName>
</protein>
<reference evidence="3 4" key="1">
    <citation type="submission" date="2018-03" db="EMBL/GenBank/DDBJ databases">
        <title>Genomic Encyclopedia of Archaeal and Bacterial Type Strains, Phase II (KMG-II): from individual species to whole genera.</title>
        <authorList>
            <person name="Goeker M."/>
        </authorList>
    </citation>
    <scope>NUCLEOTIDE SEQUENCE [LARGE SCALE GENOMIC DNA]</scope>
    <source>
        <strain evidence="3 4">DSM 44889</strain>
    </source>
</reference>
<dbReference type="PROSITE" id="PS50043">
    <property type="entry name" value="HTH_LUXR_2"/>
    <property type="match status" value="1"/>
</dbReference>
<dbReference type="GO" id="GO:0003677">
    <property type="term" value="F:DNA binding"/>
    <property type="evidence" value="ECO:0007669"/>
    <property type="project" value="UniProtKB-KW"/>
</dbReference>
<sequence length="202" mass="21209">MPHPRDDTRLPVPVDGRSSALATVLDARPLVALGLQTALAGVPEAAGVLVVGAVPQALELVEAAVQRGRAVVVVVDDADHPARAAAALAAGARGVALSTGTVAELVEVVRRATAGQRTVASSLAVRLEELERLRALFTPRELEVLRLYATGMAAKSVARRMDVGVETVKTYLKRLREKARPAGVPTGTRLELAALARRLDLL</sequence>
<proteinExistence type="predicted"/>
<dbReference type="SMART" id="SM00421">
    <property type="entry name" value="HTH_LUXR"/>
    <property type="match status" value="1"/>
</dbReference>
<dbReference type="InterPro" id="IPR000792">
    <property type="entry name" value="Tscrpt_reg_LuxR_C"/>
</dbReference>
<comment type="caution">
    <text evidence="3">The sequence shown here is derived from an EMBL/GenBank/DDBJ whole genome shotgun (WGS) entry which is preliminary data.</text>
</comment>
<gene>
    <name evidence="3" type="ORF">BXY45_10454</name>
</gene>
<dbReference type="InterPro" id="IPR039420">
    <property type="entry name" value="WalR-like"/>
</dbReference>
<organism evidence="3 4">
    <name type="scientific">Quadrisphaera granulorum</name>
    <dbReference type="NCBI Taxonomy" id="317664"/>
    <lineage>
        <taxon>Bacteria</taxon>
        <taxon>Bacillati</taxon>
        <taxon>Actinomycetota</taxon>
        <taxon>Actinomycetes</taxon>
        <taxon>Kineosporiales</taxon>
        <taxon>Kineosporiaceae</taxon>
        <taxon>Quadrisphaera</taxon>
    </lineage>
</organism>
<dbReference type="EMBL" id="QGDQ01000004">
    <property type="protein sequence ID" value="PWJ55133.1"/>
    <property type="molecule type" value="Genomic_DNA"/>
</dbReference>
<dbReference type="CDD" id="cd06170">
    <property type="entry name" value="LuxR_C_like"/>
    <property type="match status" value="1"/>
</dbReference>
<evidence type="ECO:0000256" key="1">
    <source>
        <dbReference type="ARBA" id="ARBA00023125"/>
    </source>
</evidence>
<dbReference type="GO" id="GO:0006355">
    <property type="term" value="P:regulation of DNA-templated transcription"/>
    <property type="evidence" value="ECO:0007669"/>
    <property type="project" value="InterPro"/>
</dbReference>
<dbReference type="SUPFAM" id="SSF46894">
    <property type="entry name" value="C-terminal effector domain of the bipartite response regulators"/>
    <property type="match status" value="1"/>
</dbReference>
<dbReference type="PRINTS" id="PR00038">
    <property type="entry name" value="HTHLUXR"/>
</dbReference>
<evidence type="ECO:0000259" key="2">
    <source>
        <dbReference type="PROSITE" id="PS50043"/>
    </source>
</evidence>
<dbReference type="PANTHER" id="PTHR43214:SF42">
    <property type="entry name" value="TRANSCRIPTIONAL REGULATORY PROTEIN DESR"/>
    <property type="match status" value="1"/>
</dbReference>
<keyword evidence="1 3" id="KW-0238">DNA-binding</keyword>
<dbReference type="OrthoDB" id="4928917at2"/>